<evidence type="ECO:0000259" key="14">
    <source>
        <dbReference type="PROSITE" id="PS51504"/>
    </source>
</evidence>
<dbReference type="SUPFAM" id="SSF46689">
    <property type="entry name" value="Homeodomain-like"/>
    <property type="match status" value="1"/>
</dbReference>
<dbReference type="FunFam" id="1.10.10.60:FF:000168">
    <property type="entry name" value="Telomere repeat-binding factor 1"/>
    <property type="match status" value="1"/>
</dbReference>
<feature type="compositionally biased region" description="Polar residues" evidence="11">
    <location>
        <begin position="87"/>
        <end position="114"/>
    </location>
</feature>
<feature type="compositionally biased region" description="Basic residues" evidence="11">
    <location>
        <begin position="73"/>
        <end position="84"/>
    </location>
</feature>
<dbReference type="AlphaFoldDB" id="A0A5A7PVN4"/>
<evidence type="ECO:0000313" key="15">
    <source>
        <dbReference type="EMBL" id="GER36919.1"/>
    </source>
</evidence>
<dbReference type="InterPro" id="IPR036390">
    <property type="entry name" value="WH_DNA-bd_sf"/>
</dbReference>
<dbReference type="PROSITE" id="PS51504">
    <property type="entry name" value="H15"/>
    <property type="match status" value="1"/>
</dbReference>
<dbReference type="Proteomes" id="UP000325081">
    <property type="component" value="Unassembled WGS sequence"/>
</dbReference>
<organism evidence="15 16">
    <name type="scientific">Striga asiatica</name>
    <name type="common">Asiatic witchweed</name>
    <name type="synonym">Buchnera asiatica</name>
    <dbReference type="NCBI Taxonomy" id="4170"/>
    <lineage>
        <taxon>Eukaryota</taxon>
        <taxon>Viridiplantae</taxon>
        <taxon>Streptophyta</taxon>
        <taxon>Embryophyta</taxon>
        <taxon>Tracheophyta</taxon>
        <taxon>Spermatophyta</taxon>
        <taxon>Magnoliopsida</taxon>
        <taxon>eudicotyledons</taxon>
        <taxon>Gunneridae</taxon>
        <taxon>Pentapetalae</taxon>
        <taxon>asterids</taxon>
        <taxon>lamiids</taxon>
        <taxon>Lamiales</taxon>
        <taxon>Orobanchaceae</taxon>
        <taxon>Buchnereae</taxon>
        <taxon>Striga</taxon>
    </lineage>
</organism>
<dbReference type="GO" id="GO:0042803">
    <property type="term" value="F:protein homodimerization activity"/>
    <property type="evidence" value="ECO:0007669"/>
    <property type="project" value="UniProtKB-ARBA"/>
</dbReference>
<dbReference type="Gene3D" id="1.10.10.60">
    <property type="entry name" value="Homeodomain-like"/>
    <property type="match status" value="1"/>
</dbReference>
<feature type="domain" description="H15" evidence="14">
    <location>
        <begin position="120"/>
        <end position="188"/>
    </location>
</feature>
<feature type="region of interest" description="Disordered" evidence="11">
    <location>
        <begin position="73"/>
        <end position="119"/>
    </location>
</feature>
<feature type="coiled-coil region" evidence="10">
    <location>
        <begin position="234"/>
        <end position="271"/>
    </location>
</feature>
<keyword evidence="7" id="KW-0804">Transcription</keyword>
<dbReference type="PANTHER" id="PTHR46267:SF8">
    <property type="entry name" value="TELOMERE REPEAT-BINDING FACTOR 1"/>
    <property type="match status" value="1"/>
</dbReference>
<evidence type="ECO:0000256" key="7">
    <source>
        <dbReference type="ARBA" id="ARBA00023163"/>
    </source>
</evidence>
<dbReference type="GO" id="GO:0006334">
    <property type="term" value="P:nucleosome assembly"/>
    <property type="evidence" value="ECO:0007669"/>
    <property type="project" value="InterPro"/>
</dbReference>
<dbReference type="Gene3D" id="1.10.10.10">
    <property type="entry name" value="Winged helix-like DNA-binding domain superfamily/Winged helix DNA-binding domain"/>
    <property type="match status" value="1"/>
</dbReference>
<keyword evidence="8" id="KW-0539">Nucleus</keyword>
<proteinExistence type="predicted"/>
<comment type="caution">
    <text evidence="15">The sequence shown here is derived from an EMBL/GenBank/DDBJ whole genome shotgun (WGS) entry which is preliminary data.</text>
</comment>
<dbReference type="PROSITE" id="PS51294">
    <property type="entry name" value="HTH_MYB"/>
    <property type="match status" value="1"/>
</dbReference>
<dbReference type="FunFam" id="1.10.10.10:FF:000937">
    <property type="entry name" value="Telomere repeat-binding factor 1"/>
    <property type="match status" value="1"/>
</dbReference>
<keyword evidence="4" id="KW-0805">Transcription regulation</keyword>
<dbReference type="SMART" id="SM00717">
    <property type="entry name" value="SANT"/>
    <property type="match status" value="1"/>
</dbReference>
<evidence type="ECO:0000256" key="4">
    <source>
        <dbReference type="ARBA" id="ARBA00023015"/>
    </source>
</evidence>
<evidence type="ECO:0000256" key="3">
    <source>
        <dbReference type="ARBA" id="ARBA00022454"/>
    </source>
</evidence>
<evidence type="ECO:0000313" key="16">
    <source>
        <dbReference type="Proteomes" id="UP000325081"/>
    </source>
</evidence>
<dbReference type="GO" id="GO:0005730">
    <property type="term" value="C:nucleolus"/>
    <property type="evidence" value="ECO:0007669"/>
    <property type="project" value="UniProtKB-SubCell"/>
</dbReference>
<dbReference type="SUPFAM" id="SSF46785">
    <property type="entry name" value="Winged helix' DNA-binding domain"/>
    <property type="match status" value="1"/>
</dbReference>
<evidence type="ECO:0000256" key="2">
    <source>
        <dbReference type="ARBA" id="ARBA00004604"/>
    </source>
</evidence>
<dbReference type="GO" id="GO:0003691">
    <property type="term" value="F:double-stranded telomeric DNA binding"/>
    <property type="evidence" value="ECO:0007669"/>
    <property type="project" value="InterPro"/>
</dbReference>
<evidence type="ECO:0000256" key="6">
    <source>
        <dbReference type="ARBA" id="ARBA00023125"/>
    </source>
</evidence>
<feature type="domain" description="HTH myb-type" evidence="13">
    <location>
        <begin position="1"/>
        <end position="63"/>
    </location>
</feature>
<evidence type="ECO:0000256" key="5">
    <source>
        <dbReference type="ARBA" id="ARBA00023054"/>
    </source>
</evidence>
<dbReference type="Pfam" id="PF00538">
    <property type="entry name" value="Linker_histone"/>
    <property type="match status" value="1"/>
</dbReference>
<dbReference type="InterPro" id="IPR001005">
    <property type="entry name" value="SANT/Myb"/>
</dbReference>
<dbReference type="InterPro" id="IPR017930">
    <property type="entry name" value="Myb_dom"/>
</dbReference>
<accession>A0A5A7PVN4</accession>
<evidence type="ECO:0000256" key="11">
    <source>
        <dbReference type="SAM" id="MobiDB-lite"/>
    </source>
</evidence>
<keyword evidence="5 10" id="KW-0175">Coiled coil</keyword>
<dbReference type="Pfam" id="PF00249">
    <property type="entry name" value="Myb_DNA-binding"/>
    <property type="match status" value="1"/>
</dbReference>
<dbReference type="InterPro" id="IPR036388">
    <property type="entry name" value="WH-like_DNA-bd_sf"/>
</dbReference>
<dbReference type="InterPro" id="IPR005818">
    <property type="entry name" value="Histone_H1/H5_H15"/>
</dbReference>
<dbReference type="InterPro" id="IPR044597">
    <property type="entry name" value="SMH1-6"/>
</dbReference>
<gene>
    <name evidence="15" type="ORF">STAS_13296</name>
</gene>
<dbReference type="GO" id="GO:0000786">
    <property type="term" value="C:nucleosome"/>
    <property type="evidence" value="ECO:0007669"/>
    <property type="project" value="InterPro"/>
</dbReference>
<protein>
    <recommendedName>
        <fullName evidence="9">MYB transcription factor</fullName>
    </recommendedName>
</protein>
<dbReference type="OrthoDB" id="608866at2759"/>
<feature type="domain" description="Myb-like" evidence="12">
    <location>
        <begin position="5"/>
        <end position="57"/>
    </location>
</feature>
<evidence type="ECO:0000259" key="12">
    <source>
        <dbReference type="PROSITE" id="PS50090"/>
    </source>
</evidence>
<dbReference type="SMART" id="SM00526">
    <property type="entry name" value="H15"/>
    <property type="match status" value="1"/>
</dbReference>
<dbReference type="EMBL" id="BKCP01005239">
    <property type="protein sequence ID" value="GER36919.1"/>
    <property type="molecule type" value="Genomic_DNA"/>
</dbReference>
<dbReference type="CDD" id="cd11660">
    <property type="entry name" value="SANT_TRF"/>
    <property type="match status" value="1"/>
</dbReference>
<evidence type="ECO:0000256" key="8">
    <source>
        <dbReference type="ARBA" id="ARBA00023242"/>
    </source>
</evidence>
<keyword evidence="16" id="KW-1185">Reference proteome</keyword>
<name>A0A5A7PVN4_STRAF</name>
<keyword evidence="6" id="KW-0238">DNA-binding</keyword>
<comment type="subcellular location">
    <subcellularLocation>
        <location evidence="1">Chromosome</location>
    </subcellularLocation>
    <subcellularLocation>
        <location evidence="2">Nucleus</location>
        <location evidence="2">Nucleolus</location>
    </subcellularLocation>
</comment>
<dbReference type="PROSITE" id="PS50090">
    <property type="entry name" value="MYB_LIKE"/>
    <property type="match status" value="1"/>
</dbReference>
<evidence type="ECO:0000256" key="10">
    <source>
        <dbReference type="SAM" id="Coils"/>
    </source>
</evidence>
<dbReference type="InterPro" id="IPR009057">
    <property type="entry name" value="Homeodomain-like_sf"/>
</dbReference>
<dbReference type="PANTHER" id="PTHR46267">
    <property type="entry name" value="SINGLE MYB HISTONE 4"/>
    <property type="match status" value="1"/>
</dbReference>
<sequence length="294" mass="32241">MGAPKQKWTPEEEAALRAGVLKHGPGKWRTILKDSQFSGVLYLRSNVDLKDKWRNMGVMSNGCGSREKAKLTLKRIHPSPKHKASSMPRSSLSQSGDDLVDSRTNANSGGSSPNDAPKRSIMRLDNLIMEAIKNLREPGGSNKTSIAAYIEDQYWAPPNFKRILSAKLKHFTAMGKLIKLKRKFRIAAPSSRPERRKVPSIPERVDQLDVNRLSKSQVDLELAKMSNMTPQEAAEAAARAVAEAEAAMAEAEEAAREAEVAEADAEAAQAFAEAALKTLKERNSSITNGQMIHA</sequence>
<reference evidence="16" key="1">
    <citation type="journal article" date="2019" name="Curr. Biol.">
        <title>Genome Sequence of Striga asiatica Provides Insight into the Evolution of Plant Parasitism.</title>
        <authorList>
            <person name="Yoshida S."/>
            <person name="Kim S."/>
            <person name="Wafula E.K."/>
            <person name="Tanskanen J."/>
            <person name="Kim Y.M."/>
            <person name="Honaas L."/>
            <person name="Yang Z."/>
            <person name="Spallek T."/>
            <person name="Conn C.E."/>
            <person name="Ichihashi Y."/>
            <person name="Cheong K."/>
            <person name="Cui S."/>
            <person name="Der J.P."/>
            <person name="Gundlach H."/>
            <person name="Jiao Y."/>
            <person name="Hori C."/>
            <person name="Ishida J.K."/>
            <person name="Kasahara H."/>
            <person name="Kiba T."/>
            <person name="Kim M.S."/>
            <person name="Koo N."/>
            <person name="Laohavisit A."/>
            <person name="Lee Y.H."/>
            <person name="Lumba S."/>
            <person name="McCourt P."/>
            <person name="Mortimer J.C."/>
            <person name="Mutuku J.M."/>
            <person name="Nomura T."/>
            <person name="Sasaki-Sekimoto Y."/>
            <person name="Seto Y."/>
            <person name="Wang Y."/>
            <person name="Wakatake T."/>
            <person name="Sakakibara H."/>
            <person name="Demura T."/>
            <person name="Yamaguchi S."/>
            <person name="Yoneyama K."/>
            <person name="Manabe R.I."/>
            <person name="Nelson D.C."/>
            <person name="Schulman A.H."/>
            <person name="Timko M.P."/>
            <person name="dePamphilis C.W."/>
            <person name="Choi D."/>
            <person name="Shirasu K."/>
        </authorList>
    </citation>
    <scope>NUCLEOTIDE SEQUENCE [LARGE SCALE GENOMIC DNA]</scope>
    <source>
        <strain evidence="16">cv. UVA1</strain>
    </source>
</reference>
<evidence type="ECO:0000256" key="9">
    <source>
        <dbReference type="ARBA" id="ARBA00032813"/>
    </source>
</evidence>
<evidence type="ECO:0000259" key="13">
    <source>
        <dbReference type="PROSITE" id="PS51294"/>
    </source>
</evidence>
<keyword evidence="3" id="KW-0158">Chromosome</keyword>
<evidence type="ECO:0000256" key="1">
    <source>
        <dbReference type="ARBA" id="ARBA00004286"/>
    </source>
</evidence>